<accession>A0A5L4XPR4</accession>
<dbReference type="Gene3D" id="3.40.30.10">
    <property type="entry name" value="Glutaredoxin"/>
    <property type="match status" value="1"/>
</dbReference>
<dbReference type="Proteomes" id="UP000535509">
    <property type="component" value="Unassembled WGS sequence"/>
</dbReference>
<dbReference type="AlphaFoldDB" id="A0A5L4XPR4"/>
<proteinExistence type="predicted"/>
<dbReference type="InterPro" id="IPR013766">
    <property type="entry name" value="Thioredoxin_domain"/>
</dbReference>
<sequence>MKNIVFAAVFTLILAGCGSGLKHHMALNDKDGFDTIYDPALKELKIANWNEPYILFFFTTMCGACTAQVPALNELVKEYGSKIKVIGVMGNSLGFDGDMMALKDKGVEFMSVSTKKSVDYFSNIVGGIMGTPVTYVFDKNGKISKQFLGLYPKSALENELKLLLN</sequence>
<gene>
    <name evidence="1" type="ORF">CX802_02260</name>
</gene>
<dbReference type="CDD" id="cd02966">
    <property type="entry name" value="TlpA_like_family"/>
    <property type="match status" value="1"/>
</dbReference>
<name>A0A5L4XPR4_CAMFE</name>
<dbReference type="InterPro" id="IPR013740">
    <property type="entry name" value="Redoxin"/>
</dbReference>
<dbReference type="InterPro" id="IPR036249">
    <property type="entry name" value="Thioredoxin-like_sf"/>
</dbReference>
<dbReference type="EMBL" id="AABTCC010000004">
    <property type="protein sequence ID" value="EAI8858676.1"/>
    <property type="molecule type" value="Genomic_DNA"/>
</dbReference>
<reference evidence="1 2" key="1">
    <citation type="submission" date="2018-06" db="EMBL/GenBank/DDBJ databases">
        <authorList>
            <consortium name="PulseNet: The National Subtyping Network for Foodborne Disease Surveillance"/>
            <person name="Tarr C.L."/>
            <person name="Trees E."/>
            <person name="Katz L.S."/>
            <person name="Carleton-Romer H.A."/>
            <person name="Stroika S."/>
            <person name="Kucerova Z."/>
            <person name="Roache K.F."/>
            <person name="Sabol A.L."/>
            <person name="Besser J."/>
            <person name="Gerner-Smidt P."/>
        </authorList>
    </citation>
    <scope>NUCLEOTIDE SEQUENCE [LARGE SCALE GENOMIC DNA]</scope>
    <source>
        <strain evidence="1 2">PNUSAC001503</strain>
    </source>
</reference>
<protein>
    <submittedName>
        <fullName evidence="1">TlpA family protein disulfide reductase</fullName>
    </submittedName>
</protein>
<dbReference type="OMA" id="EKHHITL"/>
<dbReference type="SUPFAM" id="SSF52833">
    <property type="entry name" value="Thioredoxin-like"/>
    <property type="match status" value="1"/>
</dbReference>
<keyword evidence="2" id="KW-1185">Reference proteome</keyword>
<comment type="caution">
    <text evidence="1">The sequence shown here is derived from an EMBL/GenBank/DDBJ whole genome shotgun (WGS) entry which is preliminary data.</text>
</comment>
<dbReference type="GeneID" id="61064374"/>
<dbReference type="GO" id="GO:0016491">
    <property type="term" value="F:oxidoreductase activity"/>
    <property type="evidence" value="ECO:0007669"/>
    <property type="project" value="InterPro"/>
</dbReference>
<dbReference type="PROSITE" id="PS51257">
    <property type="entry name" value="PROKAR_LIPOPROTEIN"/>
    <property type="match status" value="1"/>
</dbReference>
<organism evidence="1 2">
    <name type="scientific">Campylobacter fetus</name>
    <dbReference type="NCBI Taxonomy" id="196"/>
    <lineage>
        <taxon>Bacteria</taxon>
        <taxon>Pseudomonadati</taxon>
        <taxon>Campylobacterota</taxon>
        <taxon>Epsilonproteobacteria</taxon>
        <taxon>Campylobacterales</taxon>
        <taxon>Campylobacteraceae</taxon>
        <taxon>Campylobacter</taxon>
    </lineage>
</organism>
<dbReference type="PANTHER" id="PTHR42852">
    <property type="entry name" value="THIOL:DISULFIDE INTERCHANGE PROTEIN DSBE"/>
    <property type="match status" value="1"/>
</dbReference>
<dbReference type="InterPro" id="IPR050553">
    <property type="entry name" value="Thioredoxin_ResA/DsbE_sf"/>
</dbReference>
<evidence type="ECO:0000313" key="2">
    <source>
        <dbReference type="Proteomes" id="UP000535509"/>
    </source>
</evidence>
<evidence type="ECO:0000313" key="1">
    <source>
        <dbReference type="EMBL" id="EAI8858676.1"/>
    </source>
</evidence>
<dbReference type="RefSeq" id="WP_002848875.1">
    <property type="nucleotide sequence ID" value="NZ_AACCWO020000014.1"/>
</dbReference>
<dbReference type="PROSITE" id="PS51352">
    <property type="entry name" value="THIOREDOXIN_2"/>
    <property type="match status" value="1"/>
</dbReference>
<dbReference type="Pfam" id="PF08534">
    <property type="entry name" value="Redoxin"/>
    <property type="match status" value="1"/>
</dbReference>